<dbReference type="OrthoDB" id="398283at2"/>
<organism evidence="2 4">
    <name type="scientific">Mycoplasma struthionis</name>
    <dbReference type="NCBI Taxonomy" id="538220"/>
    <lineage>
        <taxon>Bacteria</taxon>
        <taxon>Bacillati</taxon>
        <taxon>Mycoplasmatota</taxon>
        <taxon>Mollicutes</taxon>
        <taxon>Mycoplasmataceae</taxon>
        <taxon>Mycoplasma</taxon>
    </lineage>
</organism>
<dbReference type="SUPFAM" id="SSF53167">
    <property type="entry name" value="Purine and uridine phosphorylases"/>
    <property type="match status" value="1"/>
</dbReference>
<dbReference type="EMBL" id="VFSY01000022">
    <property type="protein sequence ID" value="TPI02299.1"/>
    <property type="molecule type" value="Genomic_DNA"/>
</dbReference>
<dbReference type="Gene3D" id="3.40.50.1580">
    <property type="entry name" value="Nucleoside phosphorylase domain"/>
    <property type="match status" value="1"/>
</dbReference>
<dbReference type="GO" id="GO:0005829">
    <property type="term" value="C:cytosol"/>
    <property type="evidence" value="ECO:0007669"/>
    <property type="project" value="TreeGrafter"/>
</dbReference>
<dbReference type="RefSeq" id="WP_124724338.1">
    <property type="nucleotide sequence ID" value="NZ_CP034044.1"/>
</dbReference>
<accession>A0A502M214</accession>
<dbReference type="GO" id="GO:0008930">
    <property type="term" value="F:methylthioadenosine nucleosidase activity"/>
    <property type="evidence" value="ECO:0007669"/>
    <property type="project" value="TreeGrafter"/>
</dbReference>
<sequence length="213" mass="24677">MKLFIFAEEWETEKLRNELNIKNKISLNINNNYQSLYMYKENVLLAHSGVGKSNAASFLSFLIAKYPIDIIINIGPAASINKREIGEIIEVNKTCFYDVDLTFLKGYNLGKLPYIETYFETKNKIDKKEITLASADQFAFLKHRDFLLTNFENVEVVDMEGASYNLVAQNFNIDFYCYKIVSDNLLSNSNVEYLEAKKIWENKIIEVFKKIGN</sequence>
<dbReference type="AlphaFoldDB" id="A0A3G8LH32"/>
<evidence type="ECO:0000313" key="3">
    <source>
        <dbReference type="EMBL" id="TPI02299.1"/>
    </source>
</evidence>
<gene>
    <name evidence="2" type="ORF">EGN60_01515</name>
    <name evidence="3" type="ORF">FJM01_01375</name>
</gene>
<reference evidence="3 5" key="2">
    <citation type="submission" date="2019-06" db="EMBL/GenBank/DDBJ databases">
        <title>A comparative genomics study of ostrich specific Mycoplasmas.</title>
        <authorList>
            <person name="Botes A."/>
            <person name="Nel T."/>
        </authorList>
    </citation>
    <scope>NUCLEOTIDE SEQUENCE [LARGE SCALE GENOMIC DNA]</scope>
    <source>
        <strain evidence="3 5">Ms01</strain>
    </source>
</reference>
<dbReference type="InterPro" id="IPR035994">
    <property type="entry name" value="Nucleoside_phosphorylase_sf"/>
</dbReference>
<evidence type="ECO:0000313" key="4">
    <source>
        <dbReference type="Proteomes" id="UP000275883"/>
    </source>
</evidence>
<dbReference type="Proteomes" id="UP000317904">
    <property type="component" value="Unassembled WGS sequence"/>
</dbReference>
<dbReference type="EMBL" id="CP034044">
    <property type="protein sequence ID" value="AZG68644.1"/>
    <property type="molecule type" value="Genomic_DNA"/>
</dbReference>
<dbReference type="PANTHER" id="PTHR46832:SF1">
    <property type="entry name" value="5'-METHYLTHIOADENOSINE_S-ADENOSYLHOMOCYSTEINE NUCLEOSIDASE"/>
    <property type="match status" value="1"/>
</dbReference>
<evidence type="ECO:0000313" key="5">
    <source>
        <dbReference type="Proteomes" id="UP000317904"/>
    </source>
</evidence>
<name>A0A3G8LH32_9MOLU</name>
<proteinExistence type="predicted"/>
<feature type="domain" description="Nucleoside phosphorylase" evidence="1">
    <location>
        <begin position="38"/>
        <end position="195"/>
    </location>
</feature>
<dbReference type="GO" id="GO:0009116">
    <property type="term" value="P:nucleoside metabolic process"/>
    <property type="evidence" value="ECO:0007669"/>
    <property type="project" value="InterPro"/>
</dbReference>
<dbReference type="PANTHER" id="PTHR46832">
    <property type="entry name" value="5'-METHYLTHIOADENOSINE/S-ADENOSYLHOMOCYSTEINE NUCLEOSIDASE"/>
    <property type="match status" value="1"/>
</dbReference>
<dbReference type="Pfam" id="PF01048">
    <property type="entry name" value="PNP_UDP_1"/>
    <property type="match status" value="1"/>
</dbReference>
<dbReference type="GO" id="GO:0008782">
    <property type="term" value="F:adenosylhomocysteine nucleosidase activity"/>
    <property type="evidence" value="ECO:0007669"/>
    <property type="project" value="TreeGrafter"/>
</dbReference>
<evidence type="ECO:0000313" key="2">
    <source>
        <dbReference type="EMBL" id="AZG68644.1"/>
    </source>
</evidence>
<protein>
    <submittedName>
        <fullName evidence="3">5'-methylthioadenosine/S-adenosylhomocysteine nucleosidase</fullName>
    </submittedName>
</protein>
<dbReference type="CDD" id="cd09008">
    <property type="entry name" value="MTAN"/>
    <property type="match status" value="1"/>
</dbReference>
<dbReference type="Proteomes" id="UP000275883">
    <property type="component" value="Chromosome"/>
</dbReference>
<accession>A0A3G8LH32</accession>
<dbReference type="KEGG" id="mstr:EGN60_01515"/>
<reference evidence="2 4" key="1">
    <citation type="submission" date="2018-11" db="EMBL/GenBank/DDBJ databases">
        <title>Genome sequence of Mycoplasma struthionis sp. nov.</title>
        <authorList>
            <person name="Spergser J."/>
        </authorList>
    </citation>
    <scope>NUCLEOTIDE SEQUENCE [LARGE SCALE GENOMIC DNA]</scope>
    <source>
        <strain evidence="2 4">237IA</strain>
    </source>
</reference>
<keyword evidence="4" id="KW-1185">Reference proteome</keyword>
<dbReference type="GO" id="GO:0019284">
    <property type="term" value="P:L-methionine salvage from S-adenosylmethionine"/>
    <property type="evidence" value="ECO:0007669"/>
    <property type="project" value="TreeGrafter"/>
</dbReference>
<dbReference type="InterPro" id="IPR000845">
    <property type="entry name" value="Nucleoside_phosphorylase_d"/>
</dbReference>
<evidence type="ECO:0000259" key="1">
    <source>
        <dbReference type="Pfam" id="PF01048"/>
    </source>
</evidence>